<keyword evidence="4" id="KW-1133">Transmembrane helix</keyword>
<keyword evidence="8" id="KW-1185">Reference proteome</keyword>
<evidence type="ECO:0000256" key="2">
    <source>
        <dbReference type="ARBA" id="ARBA00022771"/>
    </source>
</evidence>
<dbReference type="GO" id="GO:0008270">
    <property type="term" value="F:zinc ion binding"/>
    <property type="evidence" value="ECO:0007669"/>
    <property type="project" value="UniProtKB-KW"/>
</dbReference>
<proteinExistence type="predicted"/>
<dbReference type="Gene3D" id="2.20.25.240">
    <property type="match status" value="1"/>
</dbReference>
<accession>A0A815HRY6</accession>
<dbReference type="Proteomes" id="UP000663870">
    <property type="component" value="Unassembled WGS sequence"/>
</dbReference>
<dbReference type="PANTHER" id="PTHR47160:SF10">
    <property type="entry name" value="MULE TRANSPOSASE DOMAIN-CONTAINING PROTEIN"/>
    <property type="match status" value="1"/>
</dbReference>
<dbReference type="InterPro" id="IPR018289">
    <property type="entry name" value="MULE_transposase_dom"/>
</dbReference>
<evidence type="ECO:0000313" key="7">
    <source>
        <dbReference type="EMBL" id="CAF1354285.1"/>
    </source>
</evidence>
<evidence type="ECO:0008006" key="9">
    <source>
        <dbReference type="Google" id="ProtNLM"/>
    </source>
</evidence>
<gene>
    <name evidence="7" type="ORF">JXQ802_LOCUS32263</name>
</gene>
<dbReference type="InterPro" id="IPR007588">
    <property type="entry name" value="Znf_FLYWCH"/>
</dbReference>
<evidence type="ECO:0000259" key="6">
    <source>
        <dbReference type="Pfam" id="PF10551"/>
    </source>
</evidence>
<dbReference type="AlphaFoldDB" id="A0A815HRY6"/>
<keyword evidence="4" id="KW-0472">Membrane</keyword>
<comment type="caution">
    <text evidence="7">The sequence shown here is derived from an EMBL/GenBank/DDBJ whole genome shotgun (WGS) entry which is preliminary data.</text>
</comment>
<dbReference type="Pfam" id="PF10551">
    <property type="entry name" value="MULE"/>
    <property type="match status" value="1"/>
</dbReference>
<dbReference type="EMBL" id="CAJNOL010001412">
    <property type="protein sequence ID" value="CAF1354285.1"/>
    <property type="molecule type" value="Genomic_DNA"/>
</dbReference>
<reference evidence="7" key="1">
    <citation type="submission" date="2021-02" db="EMBL/GenBank/DDBJ databases">
        <authorList>
            <person name="Nowell W R."/>
        </authorList>
    </citation>
    <scope>NUCLEOTIDE SEQUENCE</scope>
</reference>
<sequence length="473" mass="54973">MTDLPSISFTTSNRGKPLLVYSGYIHRLKKSTEKVKYWVCHSDGCLATIHTNKNDEILKANGHHYHIPDPEQIELRNLRKKVKDRVQSETNSIPKIYEEELARSNLSSTALTLAPVAVEIKSGLNRMRRKTTPPLPTSADFDIPDFYQQTLNGTQFICTDKIIKKKRMILFATDKQLEVLFSSEWIFLDGTFDKCPKQFQQIYTIHGLKFQQNFPCVICLLSGKTADIYRQLFLELNDHATRLKMKFEPKHVMSDFEMSLIKVIKGKLPNAIHHGCFFHFTQSLYKHINSLGLSTAYLENEDLRLACRSAMALALLPQDHIEEALELLKNESPEELIDFFKYFHNQWLKRIPKNIGMYQISSFVQTIFAKVVLFLLFKNIFFLSSIAWHNKFNNRVEKHHPNVWHLFKCLQREELSFRQQLSKVNSGFQIGSSIRTCSIRAQIDVLNERHEQKQINLIDFLYGLSTLVAKNSK</sequence>
<feature type="transmembrane region" description="Helical" evidence="4">
    <location>
        <begin position="367"/>
        <end position="388"/>
    </location>
</feature>
<feature type="domain" description="MULE transposase" evidence="6">
    <location>
        <begin position="186"/>
        <end position="282"/>
    </location>
</feature>
<keyword evidence="1" id="KW-0479">Metal-binding</keyword>
<keyword evidence="4" id="KW-0812">Transmembrane</keyword>
<keyword evidence="2" id="KW-0863">Zinc-finger</keyword>
<dbReference type="PANTHER" id="PTHR47160">
    <property type="entry name" value="PUTATIVE-RELATED"/>
    <property type="match status" value="1"/>
</dbReference>
<protein>
    <recommendedName>
        <fullName evidence="9">MULE transposase domain-containing protein</fullName>
    </recommendedName>
</protein>
<evidence type="ECO:0000259" key="5">
    <source>
        <dbReference type="Pfam" id="PF04500"/>
    </source>
</evidence>
<evidence type="ECO:0000256" key="3">
    <source>
        <dbReference type="ARBA" id="ARBA00022833"/>
    </source>
</evidence>
<evidence type="ECO:0000256" key="4">
    <source>
        <dbReference type="SAM" id="Phobius"/>
    </source>
</evidence>
<dbReference type="Pfam" id="PF04500">
    <property type="entry name" value="FLYWCH"/>
    <property type="match status" value="1"/>
</dbReference>
<keyword evidence="3" id="KW-0862">Zinc</keyword>
<evidence type="ECO:0000313" key="8">
    <source>
        <dbReference type="Proteomes" id="UP000663870"/>
    </source>
</evidence>
<name>A0A815HRY6_9BILA</name>
<evidence type="ECO:0000256" key="1">
    <source>
        <dbReference type="ARBA" id="ARBA00022723"/>
    </source>
</evidence>
<organism evidence="7 8">
    <name type="scientific">Rotaria sordida</name>
    <dbReference type="NCBI Taxonomy" id="392033"/>
    <lineage>
        <taxon>Eukaryota</taxon>
        <taxon>Metazoa</taxon>
        <taxon>Spiralia</taxon>
        <taxon>Gnathifera</taxon>
        <taxon>Rotifera</taxon>
        <taxon>Eurotatoria</taxon>
        <taxon>Bdelloidea</taxon>
        <taxon>Philodinida</taxon>
        <taxon>Philodinidae</taxon>
        <taxon>Rotaria</taxon>
    </lineage>
</organism>
<feature type="domain" description="FLYWCH-type" evidence="5">
    <location>
        <begin position="9"/>
        <end position="66"/>
    </location>
</feature>